<reference evidence="2" key="2">
    <citation type="submission" date="2020-09" db="EMBL/GenBank/DDBJ databases">
        <authorList>
            <person name="Sun Q."/>
            <person name="Kim S."/>
        </authorList>
    </citation>
    <scope>NUCLEOTIDE SEQUENCE</scope>
    <source>
        <strain evidence="2">KCTC 23310</strain>
    </source>
</reference>
<dbReference type="SUPFAM" id="SSF55826">
    <property type="entry name" value="YbaK/ProRS associated domain"/>
    <property type="match status" value="1"/>
</dbReference>
<dbReference type="InterPro" id="IPR036754">
    <property type="entry name" value="YbaK/aa-tRNA-synt-asso_dom_sf"/>
</dbReference>
<dbReference type="InterPro" id="IPR007214">
    <property type="entry name" value="YbaK/aa-tRNA-synth-assoc-dom"/>
</dbReference>
<proteinExistence type="predicted"/>
<organism evidence="2 3">
    <name type="scientific">Neogemmobacter tilapiae</name>
    <dbReference type="NCBI Taxonomy" id="875041"/>
    <lineage>
        <taxon>Bacteria</taxon>
        <taxon>Pseudomonadati</taxon>
        <taxon>Pseudomonadota</taxon>
        <taxon>Alphaproteobacteria</taxon>
        <taxon>Rhodobacterales</taxon>
        <taxon>Paracoccaceae</taxon>
        <taxon>Neogemmobacter</taxon>
    </lineage>
</organism>
<evidence type="ECO:0000313" key="2">
    <source>
        <dbReference type="EMBL" id="GHC43926.1"/>
    </source>
</evidence>
<evidence type="ECO:0000259" key="1">
    <source>
        <dbReference type="Pfam" id="PF04073"/>
    </source>
</evidence>
<sequence length="158" mass="16631">MDENMSKSLNRVQAALIAAGIEPRILEMAGSTRTAVEAADQAGCELDQIVKSLIFQGPNGLALFLTAGGRQVDPARASALAGQKLDRADPNTVREVTGFAIGGVSPLGHLTALPVWADRRLADFSVIWAAAGTPRHIFQVEPPALIRAAGAEWAEFCA</sequence>
<dbReference type="PANTHER" id="PTHR30411:SF1">
    <property type="entry name" value="CYTOPLASMIC PROTEIN"/>
    <property type="match status" value="1"/>
</dbReference>
<gene>
    <name evidence="2" type="ORF">GCM10007315_01290</name>
</gene>
<dbReference type="Pfam" id="PF04073">
    <property type="entry name" value="tRNA_edit"/>
    <property type="match status" value="1"/>
</dbReference>
<dbReference type="PANTHER" id="PTHR30411">
    <property type="entry name" value="CYTOPLASMIC PROTEIN"/>
    <property type="match status" value="1"/>
</dbReference>
<reference evidence="2" key="1">
    <citation type="journal article" date="2014" name="Int. J. Syst. Evol. Microbiol.">
        <title>Complete genome sequence of Corynebacterium casei LMG S-19264T (=DSM 44701T), isolated from a smear-ripened cheese.</title>
        <authorList>
            <consortium name="US DOE Joint Genome Institute (JGI-PGF)"/>
            <person name="Walter F."/>
            <person name="Albersmeier A."/>
            <person name="Kalinowski J."/>
            <person name="Ruckert C."/>
        </authorList>
    </citation>
    <scope>NUCLEOTIDE SEQUENCE</scope>
    <source>
        <strain evidence="2">KCTC 23310</strain>
    </source>
</reference>
<protein>
    <submittedName>
        <fullName evidence="2">Aminoacyl-tRNA deacylase</fullName>
    </submittedName>
</protein>
<dbReference type="Proteomes" id="UP000638981">
    <property type="component" value="Unassembled WGS sequence"/>
</dbReference>
<comment type="caution">
    <text evidence="2">The sequence shown here is derived from an EMBL/GenBank/DDBJ whole genome shotgun (WGS) entry which is preliminary data.</text>
</comment>
<name>A0A918WEJ3_9RHOB</name>
<dbReference type="EMBL" id="BMYJ01000001">
    <property type="protein sequence ID" value="GHC43926.1"/>
    <property type="molecule type" value="Genomic_DNA"/>
</dbReference>
<feature type="domain" description="YbaK/aminoacyl-tRNA synthetase-associated" evidence="1">
    <location>
        <begin position="31"/>
        <end position="147"/>
    </location>
</feature>
<evidence type="ECO:0000313" key="3">
    <source>
        <dbReference type="Proteomes" id="UP000638981"/>
    </source>
</evidence>
<dbReference type="GO" id="GO:0002161">
    <property type="term" value="F:aminoacyl-tRNA deacylase activity"/>
    <property type="evidence" value="ECO:0007669"/>
    <property type="project" value="InterPro"/>
</dbReference>
<dbReference type="Gene3D" id="3.90.960.10">
    <property type="entry name" value="YbaK/aminoacyl-tRNA synthetase-associated domain"/>
    <property type="match status" value="1"/>
</dbReference>
<dbReference type="CDD" id="cd04333">
    <property type="entry name" value="ProX_deacylase"/>
    <property type="match status" value="1"/>
</dbReference>
<dbReference type="AlphaFoldDB" id="A0A918WEJ3"/>
<accession>A0A918WEJ3</accession>
<keyword evidence="3" id="KW-1185">Reference proteome</keyword>